<reference evidence="5" key="1">
    <citation type="submission" date="2023-03" db="EMBL/GenBank/DDBJ databases">
        <title>Massive genome expansion in bonnet fungi (Mycena s.s.) driven by repeated elements and novel gene families across ecological guilds.</title>
        <authorList>
            <consortium name="Lawrence Berkeley National Laboratory"/>
            <person name="Harder C.B."/>
            <person name="Miyauchi S."/>
            <person name="Viragh M."/>
            <person name="Kuo A."/>
            <person name="Thoen E."/>
            <person name="Andreopoulos B."/>
            <person name="Lu D."/>
            <person name="Skrede I."/>
            <person name="Drula E."/>
            <person name="Henrissat B."/>
            <person name="Morin E."/>
            <person name="Kohler A."/>
            <person name="Barry K."/>
            <person name="LaButti K."/>
            <person name="Morin E."/>
            <person name="Salamov A."/>
            <person name="Lipzen A."/>
            <person name="Mereny Z."/>
            <person name="Hegedus B."/>
            <person name="Baldrian P."/>
            <person name="Stursova M."/>
            <person name="Weitz H."/>
            <person name="Taylor A."/>
            <person name="Grigoriev I.V."/>
            <person name="Nagy L.G."/>
            <person name="Martin F."/>
            <person name="Kauserud H."/>
        </authorList>
    </citation>
    <scope>NUCLEOTIDE SEQUENCE</scope>
    <source>
        <strain evidence="5">CBHHK188m</strain>
    </source>
</reference>
<dbReference type="GO" id="GO:0005634">
    <property type="term" value="C:nucleus"/>
    <property type="evidence" value="ECO:0007669"/>
    <property type="project" value="UniProtKB-SubCell"/>
</dbReference>
<evidence type="ECO:0000256" key="3">
    <source>
        <dbReference type="ARBA" id="ARBA00023242"/>
    </source>
</evidence>
<dbReference type="Pfam" id="PF00172">
    <property type="entry name" value="Zn_clus"/>
    <property type="match status" value="1"/>
</dbReference>
<dbReference type="Gene3D" id="4.10.240.10">
    <property type="entry name" value="Zn(2)-C6 fungal-type DNA-binding domain"/>
    <property type="match status" value="1"/>
</dbReference>
<dbReference type="EMBL" id="JARJLG010000013">
    <property type="protein sequence ID" value="KAJ7775973.1"/>
    <property type="molecule type" value="Genomic_DNA"/>
</dbReference>
<dbReference type="AlphaFoldDB" id="A0AAD7NUS4"/>
<evidence type="ECO:0000256" key="1">
    <source>
        <dbReference type="ARBA" id="ARBA00004123"/>
    </source>
</evidence>
<evidence type="ECO:0000256" key="2">
    <source>
        <dbReference type="ARBA" id="ARBA00022723"/>
    </source>
</evidence>
<dbReference type="InterPro" id="IPR050613">
    <property type="entry name" value="Sec_Metabolite_Reg"/>
</dbReference>
<dbReference type="GO" id="GO:0000981">
    <property type="term" value="F:DNA-binding transcription factor activity, RNA polymerase II-specific"/>
    <property type="evidence" value="ECO:0007669"/>
    <property type="project" value="InterPro"/>
</dbReference>
<dbReference type="InterPro" id="IPR036864">
    <property type="entry name" value="Zn2-C6_fun-type_DNA-bd_sf"/>
</dbReference>
<dbReference type="SMART" id="SM00066">
    <property type="entry name" value="GAL4"/>
    <property type="match status" value="1"/>
</dbReference>
<comment type="subcellular location">
    <subcellularLocation>
        <location evidence="1">Nucleus</location>
    </subcellularLocation>
</comment>
<evidence type="ECO:0000313" key="5">
    <source>
        <dbReference type="EMBL" id="KAJ7775973.1"/>
    </source>
</evidence>
<dbReference type="SUPFAM" id="SSF57701">
    <property type="entry name" value="Zn2/Cys6 DNA-binding domain"/>
    <property type="match status" value="1"/>
</dbReference>
<gene>
    <name evidence="5" type="ORF">DFH07DRAFT_798931</name>
</gene>
<protein>
    <submittedName>
        <fullName evidence="5">Fungal-specific transcription factor domain-containing protein</fullName>
    </submittedName>
</protein>
<keyword evidence="2" id="KW-0479">Metal-binding</keyword>
<proteinExistence type="predicted"/>
<sequence>MTSNTFQLLSGQEVIDLKRSRGIMACAECQRRKLKCDKQFPCTSCVRRGRADICPTGDVGPIGRGRRIVRSDLLGLGTTIHTMGDRIRDLETAVAAAHGEESNSTHPLLREDLLSIKRPTELPQSSGAPIPAQLANSFGALAMSASGTSRYFGPTAGPSALLSAQGFGGGDRAEFASPFADLTGSLPFNGSGASWDTALCVEGLLQYLPDDARAWVLYEIYINDSTWFGTPIMPEELREFVNDVYASNFNPNDLSPHALAVIFLVFALATLADLSLPPYDVQADAYFDLGRTALTLQSVFGSNDLHTVQALSLAGIYYTTGGARYSADSSWTITSMAVNLCRQFHLHLEESYTGIDDKIAQRRRALFWEVYSQETYMALSFSRPVTILLADITCDFPTDTEQTIAEDDGRTIPGFFHTKWKLTTEVTAPMSQVYTSATPPTYEEVLDLDRRLRQFMEQAPFNHYKGSTFSAYLRSNLIPRFSGDLMLYMHRSSFVQALKDSPHNPLESPYAASYLAAYRGALKIIQSDIRSFTLYPQHFHRWWPIWKSLVNAAFIVGSIVVKGPTSEFAPVAFTELLSAVRLVEQGAMHSFFAQGSLPVLQRLRNKASVVYATFHSPTIDAALGTINPSDLADDQDLEMLGGSRALLDRNSLPVPTSTGPATLIPGFISPMNTECPSWQPQILTSNFAPDVQADGLEAYLAAQMQSTPYSDAVPEASWTTFIESLQ</sequence>
<organism evidence="5 6">
    <name type="scientific">Mycena maculata</name>
    <dbReference type="NCBI Taxonomy" id="230809"/>
    <lineage>
        <taxon>Eukaryota</taxon>
        <taxon>Fungi</taxon>
        <taxon>Dikarya</taxon>
        <taxon>Basidiomycota</taxon>
        <taxon>Agaricomycotina</taxon>
        <taxon>Agaricomycetes</taxon>
        <taxon>Agaricomycetidae</taxon>
        <taxon>Agaricales</taxon>
        <taxon>Marasmiineae</taxon>
        <taxon>Mycenaceae</taxon>
        <taxon>Mycena</taxon>
    </lineage>
</organism>
<accession>A0AAD7NUS4</accession>
<dbReference type="GO" id="GO:0008270">
    <property type="term" value="F:zinc ion binding"/>
    <property type="evidence" value="ECO:0007669"/>
    <property type="project" value="InterPro"/>
</dbReference>
<comment type="caution">
    <text evidence="5">The sequence shown here is derived from an EMBL/GenBank/DDBJ whole genome shotgun (WGS) entry which is preliminary data.</text>
</comment>
<dbReference type="SMART" id="SM00906">
    <property type="entry name" value="Fungal_trans"/>
    <property type="match status" value="1"/>
</dbReference>
<dbReference type="PANTHER" id="PTHR31001:SF56">
    <property type="entry name" value="ZN(2)-C6 FUNGAL-TYPE DOMAIN-CONTAINING PROTEIN"/>
    <property type="match status" value="1"/>
</dbReference>
<dbReference type="InterPro" id="IPR001138">
    <property type="entry name" value="Zn2Cys6_DnaBD"/>
</dbReference>
<dbReference type="GO" id="GO:0003677">
    <property type="term" value="F:DNA binding"/>
    <property type="evidence" value="ECO:0007669"/>
    <property type="project" value="InterPro"/>
</dbReference>
<keyword evidence="3" id="KW-0539">Nucleus</keyword>
<evidence type="ECO:0000313" key="6">
    <source>
        <dbReference type="Proteomes" id="UP001215280"/>
    </source>
</evidence>
<dbReference type="InterPro" id="IPR007219">
    <property type="entry name" value="XnlR_reg_dom"/>
</dbReference>
<feature type="domain" description="Zn(2)-C6 fungal-type" evidence="4">
    <location>
        <begin position="25"/>
        <end position="54"/>
    </location>
</feature>
<dbReference type="CDD" id="cd00067">
    <property type="entry name" value="GAL4"/>
    <property type="match status" value="1"/>
</dbReference>
<dbReference type="GO" id="GO:0006351">
    <property type="term" value="P:DNA-templated transcription"/>
    <property type="evidence" value="ECO:0007669"/>
    <property type="project" value="InterPro"/>
</dbReference>
<name>A0AAD7NUS4_9AGAR</name>
<dbReference type="Proteomes" id="UP001215280">
    <property type="component" value="Unassembled WGS sequence"/>
</dbReference>
<dbReference type="PROSITE" id="PS50048">
    <property type="entry name" value="ZN2_CY6_FUNGAL_2"/>
    <property type="match status" value="1"/>
</dbReference>
<dbReference type="CDD" id="cd12148">
    <property type="entry name" value="fungal_TF_MHR"/>
    <property type="match status" value="1"/>
</dbReference>
<dbReference type="Pfam" id="PF04082">
    <property type="entry name" value="Fungal_trans"/>
    <property type="match status" value="1"/>
</dbReference>
<keyword evidence="6" id="KW-1185">Reference proteome</keyword>
<dbReference type="PANTHER" id="PTHR31001">
    <property type="entry name" value="UNCHARACTERIZED TRANSCRIPTIONAL REGULATORY PROTEIN"/>
    <property type="match status" value="1"/>
</dbReference>
<evidence type="ECO:0000259" key="4">
    <source>
        <dbReference type="PROSITE" id="PS50048"/>
    </source>
</evidence>